<evidence type="ECO:0000313" key="5">
    <source>
        <dbReference type="Proteomes" id="UP000053791"/>
    </source>
</evidence>
<name>A0A0X3UBY1_9RHOB</name>
<reference evidence="5" key="1">
    <citation type="submission" date="2015-12" db="EMBL/GenBank/DDBJ databases">
        <authorList>
            <person name="Zhang G."/>
            <person name="Stingl U."/>
        </authorList>
    </citation>
    <scope>NUCLEOTIDE SEQUENCE [LARGE SCALE GENOMIC DNA]</scope>
    <source>
        <strain evidence="5">ZGT118</strain>
    </source>
</reference>
<keyword evidence="2" id="KW-0456">Lyase</keyword>
<dbReference type="AlphaFoldDB" id="A0A0X3UBY1"/>
<accession>A0A0X3UBY1</accession>
<dbReference type="InterPro" id="IPR014748">
    <property type="entry name" value="Enoyl-CoA_hydra_C"/>
</dbReference>
<protein>
    <recommendedName>
        <fullName evidence="6">Enoyl-CoA hydratase</fullName>
    </recommendedName>
</protein>
<gene>
    <name evidence="4" type="ORF">AVO45_17265</name>
</gene>
<evidence type="ECO:0000313" key="4">
    <source>
        <dbReference type="EMBL" id="KUJ85252.1"/>
    </source>
</evidence>
<comment type="caution">
    <text evidence="4">The sequence shown here is derived from an EMBL/GenBank/DDBJ whole genome shotgun (WGS) entry which is preliminary data.</text>
</comment>
<dbReference type="Gene3D" id="1.10.12.10">
    <property type="entry name" value="Lyase 2-enoyl-coa Hydratase, Chain A, domain 2"/>
    <property type="match status" value="1"/>
</dbReference>
<dbReference type="EMBL" id="LQBQ01000003">
    <property type="protein sequence ID" value="KUJ85252.1"/>
    <property type="molecule type" value="Genomic_DNA"/>
</dbReference>
<dbReference type="SUPFAM" id="SSF52096">
    <property type="entry name" value="ClpP/crotonase"/>
    <property type="match status" value="1"/>
</dbReference>
<sequence>MDKVIVSKKNGIVHVHINRPDVMNACDGDTYNAIADAWDALETDPELRVGILSGEGRSFCVGTDIKWVNSPESDGFVDRLYPRLLTLTKPVIAAIQGHCNGGGLEQALGADIRVCTDTAQFGFGEIKLGWIPGGHGTQRLPRTILLGPALELLFTGRRIDAANAYRLGLVNHVVDADALMAKAEEIAGEIVKAAPLAVQKMKSVVMQGLDMPLNEAVKVEKDAFDWLLQTEDAKEGGRAFTEKRPPNWKAQ</sequence>
<dbReference type="CDD" id="cd06558">
    <property type="entry name" value="crotonase-like"/>
    <property type="match status" value="1"/>
</dbReference>
<dbReference type="InterPro" id="IPR018376">
    <property type="entry name" value="Enoyl-CoA_hyd/isom_CS"/>
</dbReference>
<dbReference type="Proteomes" id="UP000053791">
    <property type="component" value="Unassembled WGS sequence"/>
</dbReference>
<dbReference type="OrthoDB" id="5730382at2"/>
<dbReference type="InterPro" id="IPR001753">
    <property type="entry name" value="Enoyl-CoA_hydra/iso"/>
</dbReference>
<comment type="similarity">
    <text evidence="1 3">Belongs to the enoyl-CoA hydratase/isomerase family.</text>
</comment>
<dbReference type="GO" id="GO:0016836">
    <property type="term" value="F:hydro-lyase activity"/>
    <property type="evidence" value="ECO:0007669"/>
    <property type="project" value="UniProtKB-ARBA"/>
</dbReference>
<evidence type="ECO:0000256" key="2">
    <source>
        <dbReference type="ARBA" id="ARBA00023239"/>
    </source>
</evidence>
<dbReference type="RefSeq" id="WP_068344918.1">
    <property type="nucleotide sequence ID" value="NZ_LQBQ01000003.1"/>
</dbReference>
<dbReference type="STRING" id="1685379.AVO45_17265"/>
<dbReference type="Gene3D" id="3.90.226.10">
    <property type="entry name" value="2-enoyl-CoA Hydratase, Chain A, domain 1"/>
    <property type="match status" value="1"/>
</dbReference>
<keyword evidence="5" id="KW-1185">Reference proteome</keyword>
<organism evidence="4 5">
    <name type="scientific">Ruegeria marisrubri</name>
    <dbReference type="NCBI Taxonomy" id="1685379"/>
    <lineage>
        <taxon>Bacteria</taxon>
        <taxon>Pseudomonadati</taxon>
        <taxon>Pseudomonadota</taxon>
        <taxon>Alphaproteobacteria</taxon>
        <taxon>Rhodobacterales</taxon>
        <taxon>Roseobacteraceae</taxon>
        <taxon>Ruegeria</taxon>
    </lineage>
</organism>
<evidence type="ECO:0000256" key="3">
    <source>
        <dbReference type="RuleBase" id="RU003707"/>
    </source>
</evidence>
<dbReference type="FunFam" id="1.10.12.10:FF:000001">
    <property type="entry name" value="Probable enoyl-CoA hydratase, mitochondrial"/>
    <property type="match status" value="1"/>
</dbReference>
<dbReference type="PROSITE" id="PS00166">
    <property type="entry name" value="ENOYL_COA_HYDRATASE"/>
    <property type="match status" value="1"/>
</dbReference>
<dbReference type="InterPro" id="IPR029045">
    <property type="entry name" value="ClpP/crotonase-like_dom_sf"/>
</dbReference>
<evidence type="ECO:0000256" key="1">
    <source>
        <dbReference type="ARBA" id="ARBA00005254"/>
    </source>
</evidence>
<proteinExistence type="inferred from homology"/>
<dbReference type="PANTHER" id="PTHR11941">
    <property type="entry name" value="ENOYL-COA HYDRATASE-RELATED"/>
    <property type="match status" value="1"/>
</dbReference>
<dbReference type="Pfam" id="PF00378">
    <property type="entry name" value="ECH_1"/>
    <property type="match status" value="1"/>
</dbReference>
<dbReference type="GO" id="GO:0006635">
    <property type="term" value="P:fatty acid beta-oxidation"/>
    <property type="evidence" value="ECO:0007669"/>
    <property type="project" value="TreeGrafter"/>
</dbReference>
<dbReference type="PANTHER" id="PTHR11941:SF54">
    <property type="entry name" value="ENOYL-COA HYDRATASE, MITOCHONDRIAL"/>
    <property type="match status" value="1"/>
</dbReference>
<evidence type="ECO:0008006" key="6">
    <source>
        <dbReference type="Google" id="ProtNLM"/>
    </source>
</evidence>